<dbReference type="GO" id="GO:0016787">
    <property type="term" value="F:hydrolase activity"/>
    <property type="evidence" value="ECO:0007669"/>
    <property type="project" value="UniProtKB-ARBA"/>
</dbReference>
<dbReference type="InterPro" id="IPR029058">
    <property type="entry name" value="AB_hydrolase_fold"/>
</dbReference>
<reference evidence="2 3" key="1">
    <citation type="submission" date="2018-04" db="EMBL/GenBank/DDBJ databases">
        <authorList>
            <person name="Vogel A."/>
        </authorList>
    </citation>
    <scope>NUCLEOTIDE SEQUENCE [LARGE SCALE GENOMIC DNA]</scope>
</reference>
<accession>A0A484M2C1</accession>
<protein>
    <recommendedName>
        <fullName evidence="1">AB hydrolase-1 domain-containing protein</fullName>
    </recommendedName>
</protein>
<dbReference type="AlphaFoldDB" id="A0A484M2C1"/>
<evidence type="ECO:0000259" key="1">
    <source>
        <dbReference type="Pfam" id="PF12697"/>
    </source>
</evidence>
<dbReference type="Proteomes" id="UP000595140">
    <property type="component" value="Unassembled WGS sequence"/>
</dbReference>
<feature type="domain" description="AB hydrolase-1" evidence="1">
    <location>
        <begin position="66"/>
        <end position="326"/>
    </location>
</feature>
<dbReference type="InterPro" id="IPR000073">
    <property type="entry name" value="AB_hydrolase_1"/>
</dbReference>
<keyword evidence="3" id="KW-1185">Reference proteome</keyword>
<organism evidence="2 3">
    <name type="scientific">Cuscuta campestris</name>
    <dbReference type="NCBI Taxonomy" id="132261"/>
    <lineage>
        <taxon>Eukaryota</taxon>
        <taxon>Viridiplantae</taxon>
        <taxon>Streptophyta</taxon>
        <taxon>Embryophyta</taxon>
        <taxon>Tracheophyta</taxon>
        <taxon>Spermatophyta</taxon>
        <taxon>Magnoliopsida</taxon>
        <taxon>eudicotyledons</taxon>
        <taxon>Gunneridae</taxon>
        <taxon>Pentapetalae</taxon>
        <taxon>asterids</taxon>
        <taxon>lamiids</taxon>
        <taxon>Solanales</taxon>
        <taxon>Convolvulaceae</taxon>
        <taxon>Cuscuteae</taxon>
        <taxon>Cuscuta</taxon>
        <taxon>Cuscuta subgen. Grammica</taxon>
        <taxon>Cuscuta sect. Cleistogrammica</taxon>
    </lineage>
</organism>
<dbReference type="OrthoDB" id="294702at2759"/>
<gene>
    <name evidence="2" type="ORF">CCAM_LOCUS24689</name>
</gene>
<dbReference type="Pfam" id="PF12697">
    <property type="entry name" value="Abhydrolase_6"/>
    <property type="match status" value="1"/>
</dbReference>
<dbReference type="PANTHER" id="PTHR45763:SF21">
    <property type="entry name" value="ALPHA_BETA-HYDROLASES SUPERFAMILY PROTEIN"/>
    <property type="match status" value="1"/>
</dbReference>
<evidence type="ECO:0000313" key="3">
    <source>
        <dbReference type="Proteomes" id="UP000595140"/>
    </source>
</evidence>
<dbReference type="EMBL" id="OOIL02002469">
    <property type="protein sequence ID" value="VFQ82913.1"/>
    <property type="molecule type" value="Genomic_DNA"/>
</dbReference>
<dbReference type="Gene3D" id="3.40.50.1820">
    <property type="entry name" value="alpha/beta hydrolase"/>
    <property type="match status" value="1"/>
</dbReference>
<sequence>MMKIAVAAAVGALGWAYVALIKPPPPKVCGSPCGPPVTSPRIKLSDGRHLAYRERGVSKEKATYKIIIVHGLDNSKDLELPISQELIEELQIYLLSYDRAGYGESDPYPRRTIKSEAFDIQELADKLQLGPKFYVLGMSMGACAVYSCLKYIPHRLAGVSLVVPFVHYWWPRFPAKILKEGLQRHLLQDQRTFRVAHYAPWLLHWWMNQKWVPSLSMLQGNMAVFCPKDLETIQQLMEAPNDNQERLRQQGLHESLYRDMIMGFGDWQFSPLDLPNPFPNNEGSVHIWQGQEDRIIPSVINSHISEQLPWIQYHEVPNAGHLMIFDSRLCESIFRTLVAP</sequence>
<dbReference type="SUPFAM" id="SSF53474">
    <property type="entry name" value="alpha/beta-Hydrolases"/>
    <property type="match status" value="1"/>
</dbReference>
<proteinExistence type="predicted"/>
<evidence type="ECO:0000313" key="2">
    <source>
        <dbReference type="EMBL" id="VFQ82913.1"/>
    </source>
</evidence>
<name>A0A484M2C1_9ASTE</name>
<dbReference type="PANTHER" id="PTHR45763">
    <property type="entry name" value="HYDROLASE, ALPHA/BETA FOLD FAMILY PROTEIN, EXPRESSED-RELATED"/>
    <property type="match status" value="1"/>
</dbReference>
<dbReference type="FunFam" id="3.40.50.1820:FF:000270">
    <property type="entry name" value="Alpha/beta-Hydrolases superfamily protein"/>
    <property type="match status" value="1"/>
</dbReference>